<evidence type="ECO:0000313" key="3">
    <source>
        <dbReference type="Proteomes" id="UP000283387"/>
    </source>
</evidence>
<evidence type="ECO:0000256" key="1">
    <source>
        <dbReference type="SAM" id="MobiDB-lite"/>
    </source>
</evidence>
<dbReference type="RefSeq" id="WP_120271489.1">
    <property type="nucleotide sequence ID" value="NZ_RAPN01000001.1"/>
</dbReference>
<dbReference type="Proteomes" id="UP000283387">
    <property type="component" value="Unassembled WGS sequence"/>
</dbReference>
<organism evidence="2 3">
    <name type="scientific">Mangrovibacterium diazotrophicum</name>
    <dbReference type="NCBI Taxonomy" id="1261403"/>
    <lineage>
        <taxon>Bacteria</taxon>
        <taxon>Pseudomonadati</taxon>
        <taxon>Bacteroidota</taxon>
        <taxon>Bacteroidia</taxon>
        <taxon>Marinilabiliales</taxon>
        <taxon>Prolixibacteraceae</taxon>
        <taxon>Mangrovibacterium</taxon>
    </lineage>
</organism>
<sequence>MAGWISLYREIQNHWIFKDDKQFKWWVIILLNVNHSASKFTVGLELHICNPGQSFRSIEQWTSLFGCSKKTTVKFFELLETEGMIVREILGSGNRRKHLLTVRNWRKYQESETETVPETPPKGYPNITSNKKDKNEKNKREGKTICFSPPSLLEIQKCFATKIEEKGFTLNASQEAEKFEAFYSSKNWMVGKNKMTRWEKAVSGWIARMRPEKTNPKCQTPNYQEPRLKLDAI</sequence>
<accession>A0A419W3M5</accession>
<comment type="caution">
    <text evidence="2">The sequence shown here is derived from an EMBL/GenBank/DDBJ whole genome shotgun (WGS) entry which is preliminary data.</text>
</comment>
<proteinExistence type="predicted"/>
<evidence type="ECO:0000313" key="2">
    <source>
        <dbReference type="EMBL" id="RKD90053.1"/>
    </source>
</evidence>
<gene>
    <name evidence="2" type="ORF">BC643_0389</name>
</gene>
<feature type="region of interest" description="Disordered" evidence="1">
    <location>
        <begin position="111"/>
        <end position="141"/>
    </location>
</feature>
<dbReference type="OrthoDB" id="1442826at2"/>
<feature type="compositionally biased region" description="Basic and acidic residues" evidence="1">
    <location>
        <begin position="130"/>
        <end position="141"/>
    </location>
</feature>
<feature type="region of interest" description="Disordered" evidence="1">
    <location>
        <begin position="212"/>
        <end position="233"/>
    </location>
</feature>
<protein>
    <submittedName>
        <fullName evidence="2">Uncharacterized protein</fullName>
    </submittedName>
</protein>
<name>A0A419W3M5_9BACT</name>
<keyword evidence="3" id="KW-1185">Reference proteome</keyword>
<reference evidence="2 3" key="1">
    <citation type="submission" date="2018-09" db="EMBL/GenBank/DDBJ databases">
        <title>Genomic Encyclopedia of Archaeal and Bacterial Type Strains, Phase II (KMG-II): from individual species to whole genera.</title>
        <authorList>
            <person name="Goeker M."/>
        </authorList>
    </citation>
    <scope>NUCLEOTIDE SEQUENCE [LARGE SCALE GENOMIC DNA]</scope>
    <source>
        <strain evidence="2 3">DSM 27148</strain>
    </source>
</reference>
<dbReference type="EMBL" id="RAPN01000001">
    <property type="protein sequence ID" value="RKD90053.1"/>
    <property type="molecule type" value="Genomic_DNA"/>
</dbReference>
<dbReference type="AlphaFoldDB" id="A0A419W3M5"/>